<reference evidence="2 3" key="1">
    <citation type="submission" date="2023-07" db="EMBL/GenBank/DDBJ databases">
        <title>Genomic Encyclopedia of Type Strains, Phase IV (KMG-IV): sequencing the most valuable type-strain genomes for metagenomic binning, comparative biology and taxonomic classification.</title>
        <authorList>
            <person name="Goeker M."/>
        </authorList>
    </citation>
    <scope>NUCLEOTIDE SEQUENCE [LARGE SCALE GENOMIC DNA]</scope>
    <source>
        <strain evidence="2 3">DSM 17723</strain>
    </source>
</reference>
<feature type="transmembrane region" description="Helical" evidence="1">
    <location>
        <begin position="104"/>
        <end position="123"/>
    </location>
</feature>
<keyword evidence="3" id="KW-1185">Reference proteome</keyword>
<sequence>MQSTSVFEGIFKLLEWFTRFALTNFLWVLFNLPISFFVFTILLTDDVPFIVMNLLFIAVLAPFLFFPATSAMFGVVRKWITGEHDFSIIKQYWALYRENYGKSLLGGLILVPLWAIGIADIAFLVKQNIYVTIILLMILLLLFIFTTYFFAVIVHHNIKLFPAFKQALIFMIIHPGKSLIVGMMNLAILYLCLTKLTFLMPFLMGVAIAYFAFFSYYAKFKTVQQLKREN</sequence>
<gene>
    <name evidence="2" type="ORF">J2S02_000078</name>
</gene>
<feature type="transmembrane region" description="Helical" evidence="1">
    <location>
        <begin position="49"/>
        <end position="68"/>
    </location>
</feature>
<accession>A0ABT9YUT7</accession>
<dbReference type="Pfam" id="PF04854">
    <property type="entry name" value="DUF624"/>
    <property type="match status" value="1"/>
</dbReference>
<dbReference type="RefSeq" id="WP_174880566.1">
    <property type="nucleotide sequence ID" value="NZ_CADEPK010000211.1"/>
</dbReference>
<organism evidence="2 3">
    <name type="scientific">Metabacillus niabensis</name>
    <dbReference type="NCBI Taxonomy" id="324854"/>
    <lineage>
        <taxon>Bacteria</taxon>
        <taxon>Bacillati</taxon>
        <taxon>Bacillota</taxon>
        <taxon>Bacilli</taxon>
        <taxon>Bacillales</taxon>
        <taxon>Bacillaceae</taxon>
        <taxon>Metabacillus</taxon>
    </lineage>
</organism>
<proteinExistence type="predicted"/>
<feature type="transmembrane region" description="Helical" evidence="1">
    <location>
        <begin position="196"/>
        <end position="218"/>
    </location>
</feature>
<keyword evidence="1" id="KW-1133">Transmembrane helix</keyword>
<keyword evidence="1" id="KW-0472">Membrane</keyword>
<protein>
    <submittedName>
        <fullName evidence="2">Membrane protein YesL</fullName>
    </submittedName>
</protein>
<keyword evidence="1" id="KW-0812">Transmembrane</keyword>
<feature type="transmembrane region" description="Helical" evidence="1">
    <location>
        <begin position="129"/>
        <end position="155"/>
    </location>
</feature>
<comment type="caution">
    <text evidence="2">The sequence shown here is derived from an EMBL/GenBank/DDBJ whole genome shotgun (WGS) entry which is preliminary data.</text>
</comment>
<feature type="transmembrane region" description="Helical" evidence="1">
    <location>
        <begin position="167"/>
        <end position="190"/>
    </location>
</feature>
<feature type="transmembrane region" description="Helical" evidence="1">
    <location>
        <begin position="21"/>
        <end position="43"/>
    </location>
</feature>
<dbReference type="InterPro" id="IPR006938">
    <property type="entry name" value="DUF624"/>
</dbReference>
<evidence type="ECO:0000313" key="3">
    <source>
        <dbReference type="Proteomes" id="UP001232245"/>
    </source>
</evidence>
<dbReference type="EMBL" id="JAUSTZ010000001">
    <property type="protein sequence ID" value="MDQ0223756.1"/>
    <property type="molecule type" value="Genomic_DNA"/>
</dbReference>
<dbReference type="Proteomes" id="UP001232245">
    <property type="component" value="Unassembled WGS sequence"/>
</dbReference>
<name>A0ABT9YUT7_9BACI</name>
<evidence type="ECO:0000256" key="1">
    <source>
        <dbReference type="SAM" id="Phobius"/>
    </source>
</evidence>
<evidence type="ECO:0000313" key="2">
    <source>
        <dbReference type="EMBL" id="MDQ0223756.1"/>
    </source>
</evidence>